<dbReference type="EMBL" id="VWOJ01000002">
    <property type="protein sequence ID" value="KAA5804069.1"/>
    <property type="molecule type" value="Genomic_DNA"/>
</dbReference>
<dbReference type="CDD" id="cd06142">
    <property type="entry name" value="RNaseD_exo"/>
    <property type="match status" value="1"/>
</dbReference>
<proteinExistence type="predicted"/>
<dbReference type="Gene3D" id="3.30.420.10">
    <property type="entry name" value="Ribonuclease H-like superfamily/Ribonuclease H"/>
    <property type="match status" value="1"/>
</dbReference>
<dbReference type="GO" id="GO:0008408">
    <property type="term" value="F:3'-5' exonuclease activity"/>
    <property type="evidence" value="ECO:0007669"/>
    <property type="project" value="InterPro"/>
</dbReference>
<feature type="domain" description="3'-5' exonuclease" evidence="1">
    <location>
        <begin position="1"/>
        <end position="169"/>
    </location>
</feature>
<dbReference type="AlphaFoldDB" id="A0A5M6ZH58"/>
<dbReference type="InterPro" id="IPR002562">
    <property type="entry name" value="3'-5'_exonuclease_dom"/>
</dbReference>
<dbReference type="PANTHER" id="PTHR47649:SF1">
    <property type="entry name" value="RIBONUCLEASE D"/>
    <property type="match status" value="1"/>
</dbReference>
<dbReference type="SMART" id="SM00474">
    <property type="entry name" value="35EXOc"/>
    <property type="match status" value="1"/>
</dbReference>
<keyword evidence="3" id="KW-1185">Reference proteome</keyword>
<evidence type="ECO:0000259" key="1">
    <source>
        <dbReference type="SMART" id="SM00474"/>
    </source>
</evidence>
<name>A0A5M6ZH58_9PROT</name>
<reference evidence="2 3" key="1">
    <citation type="submission" date="2019-09" db="EMBL/GenBank/DDBJ databases">
        <authorList>
            <person name="Kevbrin V."/>
            <person name="Grouzdev D.S."/>
        </authorList>
    </citation>
    <scope>NUCLEOTIDE SEQUENCE [LARGE SCALE GENOMIC DNA]</scope>
    <source>
        <strain evidence="2 3">G-192</strain>
    </source>
</reference>
<protein>
    <submittedName>
        <fullName evidence="2">Ribonuclease D</fullName>
    </submittedName>
</protein>
<dbReference type="RefSeq" id="WP_150023336.1">
    <property type="nucleotide sequence ID" value="NZ_VWOJ01000002.1"/>
</dbReference>
<dbReference type="GO" id="GO:0003676">
    <property type="term" value="F:nucleic acid binding"/>
    <property type="evidence" value="ECO:0007669"/>
    <property type="project" value="InterPro"/>
</dbReference>
<dbReference type="SUPFAM" id="SSF53098">
    <property type="entry name" value="Ribonuclease H-like"/>
    <property type="match status" value="1"/>
</dbReference>
<dbReference type="Pfam" id="PF01612">
    <property type="entry name" value="DNA_pol_A_exo1"/>
    <property type="match status" value="1"/>
</dbReference>
<dbReference type="InterPro" id="IPR012337">
    <property type="entry name" value="RNaseH-like_sf"/>
</dbReference>
<dbReference type="PANTHER" id="PTHR47649">
    <property type="entry name" value="RIBONUCLEASE D"/>
    <property type="match status" value="1"/>
</dbReference>
<evidence type="ECO:0000313" key="3">
    <source>
        <dbReference type="Proteomes" id="UP000325122"/>
    </source>
</evidence>
<dbReference type="InterPro" id="IPR036397">
    <property type="entry name" value="RNaseH_sf"/>
</dbReference>
<dbReference type="Proteomes" id="UP000325122">
    <property type="component" value="Unassembled WGS sequence"/>
</dbReference>
<organism evidence="2 3">
    <name type="scientific">Alkalicaulis satelles</name>
    <dbReference type="NCBI Taxonomy" id="2609175"/>
    <lineage>
        <taxon>Bacteria</taxon>
        <taxon>Pseudomonadati</taxon>
        <taxon>Pseudomonadota</taxon>
        <taxon>Alphaproteobacteria</taxon>
        <taxon>Maricaulales</taxon>
        <taxon>Maricaulaceae</taxon>
        <taxon>Alkalicaulis</taxon>
    </lineage>
</organism>
<accession>A0A5M6ZH58</accession>
<dbReference type="GO" id="GO:0006139">
    <property type="term" value="P:nucleobase-containing compound metabolic process"/>
    <property type="evidence" value="ECO:0007669"/>
    <property type="project" value="InterPro"/>
</dbReference>
<dbReference type="InterPro" id="IPR051086">
    <property type="entry name" value="RNase_D-like"/>
</dbReference>
<gene>
    <name evidence="2" type="ORF">F1654_09850</name>
</gene>
<sequence length="204" mass="22181">MTIHLHAGDLPDGLDLGARVAVDTETQGLSLVRDKVCLVQLSSGDGDAHIVQLDRDGYHCPNLKALLADASVEKIFHFARFDVAVLLRDLGVETAPVFCTKIASKLIRTYTDRHGLKDVVREIAGVELSKQQQSSDWAADDLSPAQLEYAASDVLYLHQVADGLSAMLARENRTALARACFGFLPARARLDLAGWADTDIFAHS</sequence>
<comment type="caution">
    <text evidence="2">The sequence shown here is derived from an EMBL/GenBank/DDBJ whole genome shotgun (WGS) entry which is preliminary data.</text>
</comment>
<evidence type="ECO:0000313" key="2">
    <source>
        <dbReference type="EMBL" id="KAA5804069.1"/>
    </source>
</evidence>